<evidence type="ECO:0000313" key="2">
    <source>
        <dbReference type="EMBL" id="KAF1965268.1"/>
    </source>
</evidence>
<reference evidence="2" key="1">
    <citation type="journal article" date="2020" name="Stud. Mycol.">
        <title>101 Dothideomycetes genomes: a test case for predicting lifestyles and emergence of pathogens.</title>
        <authorList>
            <person name="Haridas S."/>
            <person name="Albert R."/>
            <person name="Binder M."/>
            <person name="Bloem J."/>
            <person name="Labutti K."/>
            <person name="Salamov A."/>
            <person name="Andreopoulos B."/>
            <person name="Baker S."/>
            <person name="Barry K."/>
            <person name="Bills G."/>
            <person name="Bluhm B."/>
            <person name="Cannon C."/>
            <person name="Castanera R."/>
            <person name="Culley D."/>
            <person name="Daum C."/>
            <person name="Ezra D."/>
            <person name="Gonzalez J."/>
            <person name="Henrissat B."/>
            <person name="Kuo A."/>
            <person name="Liang C."/>
            <person name="Lipzen A."/>
            <person name="Lutzoni F."/>
            <person name="Magnuson J."/>
            <person name="Mondo S."/>
            <person name="Nolan M."/>
            <person name="Ohm R."/>
            <person name="Pangilinan J."/>
            <person name="Park H.-J."/>
            <person name="Ramirez L."/>
            <person name="Alfaro M."/>
            <person name="Sun H."/>
            <person name="Tritt A."/>
            <person name="Yoshinaga Y."/>
            <person name="Zwiers L.-H."/>
            <person name="Turgeon B."/>
            <person name="Goodwin S."/>
            <person name="Spatafora J."/>
            <person name="Crous P."/>
            <person name="Grigoriev I."/>
        </authorList>
    </citation>
    <scope>NUCLEOTIDE SEQUENCE</scope>
    <source>
        <strain evidence="2">CBS 107.79</strain>
    </source>
</reference>
<protein>
    <recommendedName>
        <fullName evidence="1">Heterokaryon incompatibility domain-containing protein</fullName>
    </recommendedName>
</protein>
<sequence>MCSKPGPVPLPKRVIEVPVNPTHSPRLLVTNDQYGEYVILPHCWGKAGIAKLTTAVAVGRTAEYQVAVPPATLPRSFADAIHMTRRLGYRSLWIDEICIVQDSKEDWAEEALKMALYHGRSALMISATAACDSNQGILVNRDVAHLPLLGKQRNYRLRKKLPSTQGDLNGSILALRA</sequence>
<evidence type="ECO:0000313" key="3">
    <source>
        <dbReference type="Proteomes" id="UP000800036"/>
    </source>
</evidence>
<dbReference type="PANTHER" id="PTHR33112">
    <property type="entry name" value="DOMAIN PROTEIN, PUTATIVE-RELATED"/>
    <property type="match status" value="1"/>
</dbReference>
<organism evidence="2 3">
    <name type="scientific">Bimuria novae-zelandiae CBS 107.79</name>
    <dbReference type="NCBI Taxonomy" id="1447943"/>
    <lineage>
        <taxon>Eukaryota</taxon>
        <taxon>Fungi</taxon>
        <taxon>Dikarya</taxon>
        <taxon>Ascomycota</taxon>
        <taxon>Pezizomycotina</taxon>
        <taxon>Dothideomycetes</taxon>
        <taxon>Pleosporomycetidae</taxon>
        <taxon>Pleosporales</taxon>
        <taxon>Massarineae</taxon>
        <taxon>Didymosphaeriaceae</taxon>
        <taxon>Bimuria</taxon>
    </lineage>
</organism>
<dbReference type="Proteomes" id="UP000800036">
    <property type="component" value="Unassembled WGS sequence"/>
</dbReference>
<dbReference type="EMBL" id="ML976765">
    <property type="protein sequence ID" value="KAF1965268.1"/>
    <property type="molecule type" value="Genomic_DNA"/>
</dbReference>
<accession>A0A6A5UKK4</accession>
<dbReference type="InterPro" id="IPR010730">
    <property type="entry name" value="HET"/>
</dbReference>
<gene>
    <name evidence="2" type="ORF">BU23DRAFT_628610</name>
</gene>
<feature type="domain" description="Heterokaryon incompatibility" evidence="1">
    <location>
        <begin position="37"/>
        <end position="153"/>
    </location>
</feature>
<dbReference type="OrthoDB" id="3486565at2759"/>
<dbReference type="AlphaFoldDB" id="A0A6A5UKK4"/>
<keyword evidence="3" id="KW-1185">Reference proteome</keyword>
<proteinExistence type="predicted"/>
<name>A0A6A5UKK4_9PLEO</name>
<dbReference type="PANTHER" id="PTHR33112:SF16">
    <property type="entry name" value="HETEROKARYON INCOMPATIBILITY DOMAIN-CONTAINING PROTEIN"/>
    <property type="match status" value="1"/>
</dbReference>
<dbReference type="Pfam" id="PF06985">
    <property type="entry name" value="HET"/>
    <property type="match status" value="1"/>
</dbReference>
<evidence type="ECO:0000259" key="1">
    <source>
        <dbReference type="Pfam" id="PF06985"/>
    </source>
</evidence>